<feature type="repeat" description="ANK" evidence="3">
    <location>
        <begin position="39"/>
        <end position="71"/>
    </location>
</feature>
<dbReference type="GO" id="GO:0085020">
    <property type="term" value="P:protein K6-linked ubiquitination"/>
    <property type="evidence" value="ECO:0007669"/>
    <property type="project" value="TreeGrafter"/>
</dbReference>
<dbReference type="PROSITE" id="PS50088">
    <property type="entry name" value="ANK_REPEAT"/>
    <property type="match status" value="4"/>
</dbReference>
<name>A0A1I0CKV7_9GAMM</name>
<dbReference type="InterPro" id="IPR002110">
    <property type="entry name" value="Ankyrin_rpt"/>
</dbReference>
<keyword evidence="4" id="KW-0472">Membrane</keyword>
<feature type="repeat" description="ANK" evidence="3">
    <location>
        <begin position="105"/>
        <end position="137"/>
    </location>
</feature>
<proteinExistence type="predicted"/>
<reference evidence="6" key="1">
    <citation type="submission" date="2016-10" db="EMBL/GenBank/DDBJ databases">
        <authorList>
            <person name="Varghese N."/>
            <person name="Submissions S."/>
        </authorList>
    </citation>
    <scope>NUCLEOTIDE SEQUENCE [LARGE SCALE GENOMIC DNA]</scope>
    <source>
        <strain evidence="6">CGMCC 1.6489</strain>
    </source>
</reference>
<keyword evidence="4" id="KW-0812">Transmembrane</keyword>
<keyword evidence="1" id="KW-0677">Repeat</keyword>
<dbReference type="AlphaFoldDB" id="A0A1I0CKV7"/>
<dbReference type="SUPFAM" id="SSF48403">
    <property type="entry name" value="Ankyrin repeat"/>
    <property type="match status" value="1"/>
</dbReference>
<keyword evidence="6" id="KW-1185">Reference proteome</keyword>
<dbReference type="InterPro" id="IPR036770">
    <property type="entry name" value="Ankyrin_rpt-contain_sf"/>
</dbReference>
<dbReference type="STRING" id="430453.SAMN04487962_105201"/>
<dbReference type="GO" id="GO:0004842">
    <property type="term" value="F:ubiquitin-protein transferase activity"/>
    <property type="evidence" value="ECO:0007669"/>
    <property type="project" value="TreeGrafter"/>
</dbReference>
<evidence type="ECO:0000313" key="5">
    <source>
        <dbReference type="EMBL" id="SET20250.1"/>
    </source>
</evidence>
<evidence type="ECO:0000256" key="1">
    <source>
        <dbReference type="ARBA" id="ARBA00022737"/>
    </source>
</evidence>
<dbReference type="EMBL" id="FOHZ01000005">
    <property type="protein sequence ID" value="SET20250.1"/>
    <property type="molecule type" value="Genomic_DNA"/>
</dbReference>
<dbReference type="PROSITE" id="PS50297">
    <property type="entry name" value="ANK_REP_REGION"/>
    <property type="match status" value="3"/>
</dbReference>
<organism evidence="5 6">
    <name type="scientific">Marinobacter segnicrescens</name>
    <dbReference type="NCBI Taxonomy" id="430453"/>
    <lineage>
        <taxon>Bacteria</taxon>
        <taxon>Pseudomonadati</taxon>
        <taxon>Pseudomonadota</taxon>
        <taxon>Gammaproteobacteria</taxon>
        <taxon>Pseudomonadales</taxon>
        <taxon>Marinobacteraceae</taxon>
        <taxon>Marinobacter</taxon>
    </lineage>
</organism>
<feature type="transmembrane region" description="Helical" evidence="4">
    <location>
        <begin position="6"/>
        <end position="27"/>
    </location>
</feature>
<evidence type="ECO:0000256" key="2">
    <source>
        <dbReference type="ARBA" id="ARBA00023043"/>
    </source>
</evidence>
<gene>
    <name evidence="5" type="ORF">SAMN04487962_105201</name>
</gene>
<dbReference type="Gene3D" id="1.25.40.20">
    <property type="entry name" value="Ankyrin repeat-containing domain"/>
    <property type="match status" value="1"/>
</dbReference>
<dbReference type="Pfam" id="PF12796">
    <property type="entry name" value="Ank_2"/>
    <property type="match status" value="1"/>
</dbReference>
<dbReference type="OrthoDB" id="5918649at2"/>
<sequence length="203" mass="22381">MAWFERWAGVLGGAAAVLVLAGLWLFFQEREDYEQRDLRGRTQLIVAAEEGDLERVEYLLEQNVRVDAGDDCQWTAMMRAAAGGHSDILVRLLDQGADINHREKSGYTALMGAAVNNRLETAQILVERGADLDIQETESGQTALMWGVRNRNPDMVRLLLSAGADTSLTNRQGQSVRDLALQASAGEPSARLEEIREVLGCQP</sequence>
<keyword evidence="2 3" id="KW-0040">ANK repeat</keyword>
<evidence type="ECO:0000313" key="6">
    <source>
        <dbReference type="Proteomes" id="UP000198762"/>
    </source>
</evidence>
<evidence type="ECO:0000256" key="4">
    <source>
        <dbReference type="SAM" id="Phobius"/>
    </source>
</evidence>
<feature type="repeat" description="ANK" evidence="3">
    <location>
        <begin position="139"/>
        <end position="171"/>
    </location>
</feature>
<dbReference type="SMART" id="SM00248">
    <property type="entry name" value="ANK"/>
    <property type="match status" value="4"/>
</dbReference>
<feature type="repeat" description="ANK" evidence="3">
    <location>
        <begin position="75"/>
        <end position="104"/>
    </location>
</feature>
<dbReference type="PANTHER" id="PTHR24171">
    <property type="entry name" value="ANKYRIN REPEAT DOMAIN-CONTAINING PROTEIN 39-RELATED"/>
    <property type="match status" value="1"/>
</dbReference>
<accession>A0A1I0CKV7</accession>
<protein>
    <submittedName>
        <fullName evidence="5">Ankyrin repeat-containing protein</fullName>
    </submittedName>
</protein>
<dbReference type="Proteomes" id="UP000198762">
    <property type="component" value="Unassembled WGS sequence"/>
</dbReference>
<dbReference type="RefSeq" id="WP_091850205.1">
    <property type="nucleotide sequence ID" value="NZ_JBLWUJ010000024.1"/>
</dbReference>
<evidence type="ECO:0000256" key="3">
    <source>
        <dbReference type="PROSITE-ProRule" id="PRU00023"/>
    </source>
</evidence>
<keyword evidence="4" id="KW-1133">Transmembrane helix</keyword>